<evidence type="ECO:0000313" key="1">
    <source>
        <dbReference type="EMBL" id="CDK30764.1"/>
    </source>
</evidence>
<dbReference type="Proteomes" id="UP000018769">
    <property type="component" value="Chromosome I"/>
</dbReference>
<dbReference type="KEGG" id="dpb:BABL1_gene_251"/>
<organism evidence="1 2">
    <name type="scientific">Candidatus Babela massiliensis</name>
    <dbReference type="NCBI Taxonomy" id="673862"/>
    <lineage>
        <taxon>Bacteria</taxon>
        <taxon>Candidatus Babelota</taxon>
        <taxon>Candidatus Babeliae</taxon>
        <taxon>Candidatus Babeliales</taxon>
        <taxon>Candidatus Babeliaceae</taxon>
        <taxon>Candidatus Babela</taxon>
    </lineage>
</organism>
<dbReference type="RefSeq" id="WP_023792417.1">
    <property type="nucleotide sequence ID" value="NC_023003.1"/>
</dbReference>
<reference evidence="1 2" key="1">
    <citation type="journal article" date="2015" name="Biol. Direct">
        <title>Babela massiliensis, a representative of a widespread bacterial phylum with unusual adaptations to parasitism in amoebae.</title>
        <authorList>
            <person name="Pagnier I."/>
            <person name="Yutin N."/>
            <person name="Croce O."/>
            <person name="Makarova K.S."/>
            <person name="Wolf Y.I."/>
            <person name="Benamar S."/>
            <person name="Raoult D."/>
            <person name="Koonin E.V."/>
            <person name="La Scola B."/>
        </authorList>
    </citation>
    <scope>NUCLEOTIDE SEQUENCE [LARGE SCALE GENOMIC DNA]</scope>
    <source>
        <strain evidence="2">BABL1</strain>
    </source>
</reference>
<name>V6DGT7_9BACT</name>
<evidence type="ECO:0000313" key="2">
    <source>
        <dbReference type="Proteomes" id="UP000018769"/>
    </source>
</evidence>
<accession>V6DGT7</accession>
<dbReference type="HOGENOM" id="CLU_1624105_0_0_7"/>
<proteinExistence type="predicted"/>
<dbReference type="EMBL" id="HG793133">
    <property type="protein sequence ID" value="CDK30764.1"/>
    <property type="molecule type" value="Genomic_DNA"/>
</dbReference>
<sequence>MKSKFKFWIILLTTFNLRLNSMETYRKFDQTKDMHAYEIFDIVPKGIFKFNKTKGQLELIPGPEREKFINNYNNLIDKYNPNNFSHNTKAYHLAQQITQDIELAKECILTPKTAECTFLTIFYNYRINLENLESIILSDTLQSLSINIINLSNIVKNLPIYKK</sequence>
<gene>
    <name evidence="1" type="ORF">BABL1_gene_251</name>
</gene>
<protein>
    <submittedName>
        <fullName evidence="1">Uncharacterized protein</fullName>
    </submittedName>
</protein>
<keyword evidence="2" id="KW-1185">Reference proteome</keyword>
<dbReference type="AlphaFoldDB" id="V6DGT7"/>